<dbReference type="PANTHER" id="PTHR47739:SF1">
    <property type="entry name" value="TRNA1(VAL) (ADENINE(37)-N6)-METHYLTRANSFERASE"/>
    <property type="match status" value="1"/>
</dbReference>
<feature type="coiled-coil region" evidence="1">
    <location>
        <begin position="80"/>
        <end position="107"/>
    </location>
</feature>
<keyword evidence="3" id="KW-0489">Methyltransferase</keyword>
<dbReference type="RefSeq" id="WP_006608872.1">
    <property type="nucleotide sequence ID" value="NZ_AFXA01000011.1"/>
</dbReference>
<dbReference type="eggNOG" id="COG4123">
    <property type="taxonomic scope" value="Bacteria"/>
</dbReference>
<reference evidence="3 4" key="1">
    <citation type="journal article" date="2013" name="Genome Announc.">
        <title>Genome Sequence of Mycoplasma columbinum Strain SF7.</title>
        <authorList>
            <person name="Guo Z."/>
            <person name="Xu X."/>
            <person name="Zheng Q."/>
            <person name="Li T."/>
            <person name="Kuang S."/>
            <person name="Zhang Z."/>
            <person name="Chen Y."/>
            <person name="Lu X."/>
            <person name="Zhou R."/>
            <person name="Bi D."/>
            <person name="Jin H."/>
        </authorList>
    </citation>
    <scope>NUCLEOTIDE SEQUENCE [LARGE SCALE GENOMIC DNA]</scope>
    <source>
        <strain evidence="3 4">SF7</strain>
    </source>
</reference>
<dbReference type="Proteomes" id="UP000004978">
    <property type="component" value="Unassembled WGS sequence"/>
</dbReference>
<dbReference type="Gene3D" id="3.40.50.150">
    <property type="entry name" value="Vaccinia Virus protein VP39"/>
    <property type="match status" value="1"/>
</dbReference>
<dbReference type="GO" id="GO:0003676">
    <property type="term" value="F:nucleic acid binding"/>
    <property type="evidence" value="ECO:0007669"/>
    <property type="project" value="InterPro"/>
</dbReference>
<dbReference type="InterPro" id="IPR002052">
    <property type="entry name" value="DNA_methylase_N6_adenine_CS"/>
</dbReference>
<organism evidence="3 4">
    <name type="scientific">Mycoplasmopsis columbina SF7</name>
    <dbReference type="NCBI Taxonomy" id="1037410"/>
    <lineage>
        <taxon>Bacteria</taxon>
        <taxon>Bacillati</taxon>
        <taxon>Mycoplasmatota</taxon>
        <taxon>Mycoplasmoidales</taxon>
        <taxon>Metamycoplasmataceae</taxon>
        <taxon>Mycoplasmopsis</taxon>
    </lineage>
</organism>
<dbReference type="AlphaFoldDB" id="F9UKQ4"/>
<protein>
    <submittedName>
        <fullName evidence="3">DNA methylase</fullName>
    </submittedName>
</protein>
<dbReference type="EMBL" id="AFXA01000011">
    <property type="protein sequence ID" value="EGV00259.1"/>
    <property type="molecule type" value="Genomic_DNA"/>
</dbReference>
<gene>
    <name evidence="3" type="ORF">MCSF7_02336</name>
</gene>
<dbReference type="GO" id="GO:0032259">
    <property type="term" value="P:methylation"/>
    <property type="evidence" value="ECO:0007669"/>
    <property type="project" value="UniProtKB-KW"/>
</dbReference>
<dbReference type="InterPro" id="IPR050210">
    <property type="entry name" value="tRNA_Adenine-N(6)_MTase"/>
</dbReference>
<dbReference type="GO" id="GO:0008757">
    <property type="term" value="F:S-adenosylmethionine-dependent methyltransferase activity"/>
    <property type="evidence" value="ECO:0007669"/>
    <property type="project" value="UniProtKB-ARBA"/>
</dbReference>
<feature type="domain" description="Methyltransferase small" evidence="2">
    <location>
        <begin position="46"/>
        <end position="151"/>
    </location>
</feature>
<evidence type="ECO:0000313" key="3">
    <source>
        <dbReference type="EMBL" id="EGV00259.1"/>
    </source>
</evidence>
<evidence type="ECO:0000259" key="2">
    <source>
        <dbReference type="Pfam" id="PF05175"/>
    </source>
</evidence>
<name>F9UKQ4_9BACT</name>
<dbReference type="GO" id="GO:0008170">
    <property type="term" value="F:N-methyltransferase activity"/>
    <property type="evidence" value="ECO:0007669"/>
    <property type="project" value="UniProtKB-ARBA"/>
</dbReference>
<keyword evidence="4" id="KW-1185">Reference proteome</keyword>
<sequence length="266" mass="31251">MLEKFKNRNLVKNSLGFDSNLFVYQDKDMFNYSVDTILLANFVFINHKIHNILEIGTNNGALSIFLAERDEKLKIDALEIQKSAIEVADLNIKLNKKEKQINLINEDFNLFWKNMIKTSSKKYDSIVCNPPFYTVNKTKMSKKVSNEMLIATHEIMLNLEQIIEGCSKIIEQKGYLSMVIPVERLVDCFCLMRQYKFEPKRVQFIIPRIQDKPKLVLVEARYQAGWGVHFLPNLYLHDPNNKIDHEYLDEIKKLYKPIKKIDKDNN</sequence>
<proteinExistence type="predicted"/>
<dbReference type="SUPFAM" id="SSF53335">
    <property type="entry name" value="S-adenosyl-L-methionine-dependent methyltransferases"/>
    <property type="match status" value="1"/>
</dbReference>
<dbReference type="PANTHER" id="PTHR47739">
    <property type="entry name" value="TRNA1(VAL) (ADENINE(37)-N6)-METHYLTRANSFERASE"/>
    <property type="match status" value="1"/>
</dbReference>
<keyword evidence="3" id="KW-0808">Transferase</keyword>
<dbReference type="PROSITE" id="PS00092">
    <property type="entry name" value="N6_MTASE"/>
    <property type="match status" value="1"/>
</dbReference>
<comment type="caution">
    <text evidence="3">The sequence shown here is derived from an EMBL/GenBank/DDBJ whole genome shotgun (WGS) entry which is preliminary data.</text>
</comment>
<dbReference type="CDD" id="cd02440">
    <property type="entry name" value="AdoMet_MTases"/>
    <property type="match status" value="1"/>
</dbReference>
<dbReference type="InterPro" id="IPR007848">
    <property type="entry name" value="Small_mtfrase_dom"/>
</dbReference>
<keyword evidence="1" id="KW-0175">Coiled coil</keyword>
<dbReference type="STRING" id="1037410.MCSF7_02336"/>
<evidence type="ECO:0000313" key="4">
    <source>
        <dbReference type="Proteomes" id="UP000004978"/>
    </source>
</evidence>
<accession>F9UKQ4</accession>
<evidence type="ECO:0000256" key="1">
    <source>
        <dbReference type="SAM" id="Coils"/>
    </source>
</evidence>
<dbReference type="InterPro" id="IPR029063">
    <property type="entry name" value="SAM-dependent_MTases_sf"/>
</dbReference>
<dbReference type="Pfam" id="PF05175">
    <property type="entry name" value="MTS"/>
    <property type="match status" value="1"/>
</dbReference>